<sequence length="122" mass="14022">MEKNWAHSVDRCWLQALQFLVHHIDLLSMLLKCNDFTGIQQAVVDQTSNRPPNSDCDFFFGGGCKFGFGKCFGASSGHHQLSYKIHFSSIITIRSRNDSLWLRRVKEDNTSKQRFFLFSVSS</sequence>
<protein>
    <submittedName>
        <fullName evidence="1">Uncharacterized protein</fullName>
    </submittedName>
</protein>
<dbReference type="Proteomes" id="UP001162501">
    <property type="component" value="Chromosome 11"/>
</dbReference>
<reference evidence="1" key="2">
    <citation type="submission" date="2025-03" db="EMBL/GenBank/DDBJ databases">
        <authorList>
            <consortium name="ELIXIR-Norway"/>
            <consortium name="Elixir Norway"/>
        </authorList>
    </citation>
    <scope>NUCLEOTIDE SEQUENCE</scope>
</reference>
<reference evidence="1" key="1">
    <citation type="submission" date="2023-05" db="EMBL/GenBank/DDBJ databases">
        <authorList>
            <consortium name="ELIXIR-Norway"/>
        </authorList>
    </citation>
    <scope>NUCLEOTIDE SEQUENCE</scope>
</reference>
<organism evidence="1 2">
    <name type="scientific">Rangifer tarandus platyrhynchus</name>
    <name type="common">Svalbard reindeer</name>
    <dbReference type="NCBI Taxonomy" id="3082113"/>
    <lineage>
        <taxon>Eukaryota</taxon>
        <taxon>Metazoa</taxon>
        <taxon>Chordata</taxon>
        <taxon>Craniata</taxon>
        <taxon>Vertebrata</taxon>
        <taxon>Euteleostomi</taxon>
        <taxon>Mammalia</taxon>
        <taxon>Eutheria</taxon>
        <taxon>Laurasiatheria</taxon>
        <taxon>Artiodactyla</taxon>
        <taxon>Ruminantia</taxon>
        <taxon>Pecora</taxon>
        <taxon>Cervidae</taxon>
        <taxon>Odocoileinae</taxon>
        <taxon>Rangifer</taxon>
    </lineage>
</organism>
<name>A0AC59YAA4_RANTA</name>
<accession>A0AC59YAA4</accession>
<gene>
    <name evidence="1" type="ORF">MRATA1EN22A_LOCUS3494</name>
</gene>
<evidence type="ECO:0000313" key="1">
    <source>
        <dbReference type="EMBL" id="CAM9507213.1"/>
    </source>
</evidence>
<proteinExistence type="predicted"/>
<dbReference type="EMBL" id="OX596095">
    <property type="protein sequence ID" value="CAM9507213.1"/>
    <property type="molecule type" value="Genomic_DNA"/>
</dbReference>
<evidence type="ECO:0000313" key="2">
    <source>
        <dbReference type="Proteomes" id="UP001162501"/>
    </source>
</evidence>